<gene>
    <name evidence="1" type="ORF">GUH15_11385</name>
</gene>
<dbReference type="Pfam" id="PF07494">
    <property type="entry name" value="Reg_prop"/>
    <property type="match status" value="1"/>
</dbReference>
<feature type="non-terminal residue" evidence="1">
    <location>
        <position position="1"/>
    </location>
</feature>
<proteinExistence type="predicted"/>
<dbReference type="Gene3D" id="2.130.10.10">
    <property type="entry name" value="YVTN repeat-like/Quinoprotein amine dehydrogenase"/>
    <property type="match status" value="1"/>
</dbReference>
<name>A0A8I0H1K3_XANCI</name>
<dbReference type="AlphaFoldDB" id="A0A8I0H1K3"/>
<comment type="caution">
    <text evidence="1">The sequence shown here is derived from an EMBL/GenBank/DDBJ whole genome shotgun (WGS) entry which is preliminary data.</text>
</comment>
<dbReference type="SUPFAM" id="SSF63829">
    <property type="entry name" value="Calcium-dependent phosphotriesterase"/>
    <property type="match status" value="1"/>
</dbReference>
<dbReference type="Proteomes" id="UP000653002">
    <property type="component" value="Unassembled WGS sequence"/>
</dbReference>
<evidence type="ECO:0000313" key="2">
    <source>
        <dbReference type="Proteomes" id="UP000653002"/>
    </source>
</evidence>
<feature type="non-terminal residue" evidence="1">
    <location>
        <position position="88"/>
    </location>
</feature>
<protein>
    <recommendedName>
        <fullName evidence="3">Hybrid sensor histidine kinase/response regulator</fullName>
    </recommendedName>
</protein>
<sequence length="88" mass="10043">RFKENNMLTVYKDSRDLLWIGHPHGLGIWNQKNDSIYFRDQKNGLAANLVRAVTEDNNNQMWIGTGNGISRIKITNGTYAIVNYSVSD</sequence>
<accession>A0A8I0H1K3</accession>
<reference evidence="1" key="1">
    <citation type="submission" date="2020-01" db="EMBL/GenBank/DDBJ databases">
        <authorList>
            <person name="Richard D."/>
        </authorList>
    </citation>
    <scope>NUCLEOTIDE SEQUENCE</scope>
    <source>
        <strain evidence="1">JP541</strain>
    </source>
</reference>
<organism evidence="1 2">
    <name type="scientific">Xanthomonas citri pv. citri</name>
    <dbReference type="NCBI Taxonomy" id="611301"/>
    <lineage>
        <taxon>Bacteria</taxon>
        <taxon>Pseudomonadati</taxon>
        <taxon>Pseudomonadota</taxon>
        <taxon>Gammaproteobacteria</taxon>
        <taxon>Lysobacterales</taxon>
        <taxon>Lysobacteraceae</taxon>
        <taxon>Xanthomonas</taxon>
    </lineage>
</organism>
<dbReference type="InterPro" id="IPR011110">
    <property type="entry name" value="Reg_prop"/>
</dbReference>
<evidence type="ECO:0000313" key="1">
    <source>
        <dbReference type="EMBL" id="MBD4336648.1"/>
    </source>
</evidence>
<evidence type="ECO:0008006" key="3">
    <source>
        <dbReference type="Google" id="ProtNLM"/>
    </source>
</evidence>
<dbReference type="EMBL" id="JAABFR010000861">
    <property type="protein sequence ID" value="MBD4336648.1"/>
    <property type="molecule type" value="Genomic_DNA"/>
</dbReference>
<dbReference type="InterPro" id="IPR015943">
    <property type="entry name" value="WD40/YVTN_repeat-like_dom_sf"/>
</dbReference>